<dbReference type="InterPro" id="IPR036388">
    <property type="entry name" value="WH-like_DNA-bd_sf"/>
</dbReference>
<dbReference type="EMBL" id="BAAAKW010000028">
    <property type="protein sequence ID" value="GAA1216967.1"/>
    <property type="molecule type" value="Genomic_DNA"/>
</dbReference>
<dbReference type="InterPro" id="IPR007627">
    <property type="entry name" value="RNA_pol_sigma70_r2"/>
</dbReference>
<comment type="similarity">
    <text evidence="1">Belongs to the sigma-70 factor family. ECF subfamily.</text>
</comment>
<dbReference type="Gene3D" id="1.10.1740.10">
    <property type="match status" value="1"/>
</dbReference>
<protein>
    <submittedName>
        <fullName evidence="8">RNA polymerase sigma factor</fullName>
    </submittedName>
</protein>
<dbReference type="InterPro" id="IPR046531">
    <property type="entry name" value="DUF6596"/>
</dbReference>
<gene>
    <name evidence="8" type="ORF">GCM10009655_15440</name>
</gene>
<dbReference type="Pfam" id="PF20239">
    <property type="entry name" value="DUF6596"/>
    <property type="match status" value="1"/>
</dbReference>
<evidence type="ECO:0000313" key="8">
    <source>
        <dbReference type="EMBL" id="GAA1216967.1"/>
    </source>
</evidence>
<evidence type="ECO:0000259" key="6">
    <source>
        <dbReference type="Pfam" id="PF08281"/>
    </source>
</evidence>
<evidence type="ECO:0000259" key="7">
    <source>
        <dbReference type="Pfam" id="PF20239"/>
    </source>
</evidence>
<feature type="domain" description="RNA polymerase sigma factor 70 region 4 type 2" evidence="6">
    <location>
        <begin position="114"/>
        <end position="166"/>
    </location>
</feature>
<dbReference type="InterPro" id="IPR013249">
    <property type="entry name" value="RNA_pol_sigma70_r4_t2"/>
</dbReference>
<dbReference type="InterPro" id="IPR013324">
    <property type="entry name" value="RNA_pol_sigma_r3/r4-like"/>
</dbReference>
<dbReference type="Gene3D" id="1.10.10.10">
    <property type="entry name" value="Winged helix-like DNA-binding domain superfamily/Winged helix DNA-binding domain"/>
    <property type="match status" value="1"/>
</dbReference>
<keyword evidence="9" id="KW-1185">Reference proteome</keyword>
<evidence type="ECO:0000256" key="1">
    <source>
        <dbReference type="ARBA" id="ARBA00010641"/>
    </source>
</evidence>
<dbReference type="Pfam" id="PF08281">
    <property type="entry name" value="Sigma70_r4_2"/>
    <property type="match status" value="1"/>
</dbReference>
<dbReference type="Proteomes" id="UP001500943">
    <property type="component" value="Unassembled WGS sequence"/>
</dbReference>
<accession>A0ABP4G8W6</accession>
<dbReference type="NCBIfam" id="TIGR02937">
    <property type="entry name" value="sigma70-ECF"/>
    <property type="match status" value="1"/>
</dbReference>
<dbReference type="SUPFAM" id="SSF88946">
    <property type="entry name" value="Sigma2 domain of RNA polymerase sigma factors"/>
    <property type="match status" value="1"/>
</dbReference>
<organism evidence="8 9">
    <name type="scientific">Rhodoglobus aureus</name>
    <dbReference type="NCBI Taxonomy" id="191497"/>
    <lineage>
        <taxon>Bacteria</taxon>
        <taxon>Bacillati</taxon>
        <taxon>Actinomycetota</taxon>
        <taxon>Actinomycetes</taxon>
        <taxon>Micrococcales</taxon>
        <taxon>Microbacteriaceae</taxon>
        <taxon>Rhodoglobus</taxon>
    </lineage>
</organism>
<reference evidence="9" key="1">
    <citation type="journal article" date="2019" name="Int. J. Syst. Evol. Microbiol.">
        <title>The Global Catalogue of Microorganisms (GCM) 10K type strain sequencing project: providing services to taxonomists for standard genome sequencing and annotation.</title>
        <authorList>
            <consortium name="The Broad Institute Genomics Platform"/>
            <consortium name="The Broad Institute Genome Sequencing Center for Infectious Disease"/>
            <person name="Wu L."/>
            <person name="Ma J."/>
        </authorList>
    </citation>
    <scope>NUCLEOTIDE SEQUENCE [LARGE SCALE GENOMIC DNA]</scope>
    <source>
        <strain evidence="9">JCM 12762</strain>
    </source>
</reference>
<evidence type="ECO:0000256" key="4">
    <source>
        <dbReference type="ARBA" id="ARBA00023163"/>
    </source>
</evidence>
<name>A0ABP4G8W6_9MICO</name>
<comment type="caution">
    <text evidence="8">The sequence shown here is derived from an EMBL/GenBank/DDBJ whole genome shotgun (WGS) entry which is preliminary data.</text>
</comment>
<proteinExistence type="inferred from homology"/>
<dbReference type="PANTHER" id="PTHR47756">
    <property type="entry name" value="BLL6612 PROTEIN-RELATED"/>
    <property type="match status" value="1"/>
</dbReference>
<dbReference type="SUPFAM" id="SSF88659">
    <property type="entry name" value="Sigma3 and sigma4 domains of RNA polymerase sigma factors"/>
    <property type="match status" value="1"/>
</dbReference>
<dbReference type="InterPro" id="IPR013325">
    <property type="entry name" value="RNA_pol_sigma_r2"/>
</dbReference>
<dbReference type="RefSeq" id="WP_343924681.1">
    <property type="nucleotide sequence ID" value="NZ_BAAAKW010000028.1"/>
</dbReference>
<feature type="domain" description="RNA polymerase sigma-70 region 2" evidence="5">
    <location>
        <begin position="31"/>
        <end position="73"/>
    </location>
</feature>
<keyword evidence="4" id="KW-0804">Transcription</keyword>
<keyword evidence="3" id="KW-0731">Sigma factor</keyword>
<keyword evidence="2" id="KW-0805">Transcription regulation</keyword>
<feature type="domain" description="DUF6596" evidence="7">
    <location>
        <begin position="182"/>
        <end position="281"/>
    </location>
</feature>
<dbReference type="Pfam" id="PF04542">
    <property type="entry name" value="Sigma70_r2"/>
    <property type="match status" value="1"/>
</dbReference>
<dbReference type="PANTHER" id="PTHR47756:SF2">
    <property type="entry name" value="BLL6612 PROTEIN"/>
    <property type="match status" value="1"/>
</dbReference>
<dbReference type="InterPro" id="IPR014284">
    <property type="entry name" value="RNA_pol_sigma-70_dom"/>
</dbReference>
<sequence length="410" mass="44896">MFDISEAVTRLAREESAHVLALLAHRFGLDVADDAVQDALVEALNWATIPDIPAAWLYTVARNRAVDRVRRDAAAARRLARAAPDLLPYDLDDEEVTPDMIDDAAYSSDEHLRLLLLCCHPALNRDTQVALTLRLVGGLTTAEIAAAFLVPEQTLAQRVVRAKRKIRDAGIPLTIPADLSLRVDALLTVLYLIFNEGYLSRGSVSGARVDLVEEAIRLTITARELLPNNPEVEGLLALELYARARHDTRFNGDELVLLDQQDRTRWDGELIEQANGLLHSALARLRPGPFQTQAVIARHHATARTAADTDWPAIASAYSMLLVMTGSPVVALNRAVAVSMADGPDVGLRLLDDVTGLDEYHLYWATKAELLVSSGDVDAAAPAFARARELATNGAEKQHLDRRIAELHGY</sequence>
<evidence type="ECO:0000313" key="9">
    <source>
        <dbReference type="Proteomes" id="UP001500943"/>
    </source>
</evidence>
<evidence type="ECO:0000256" key="3">
    <source>
        <dbReference type="ARBA" id="ARBA00023082"/>
    </source>
</evidence>
<evidence type="ECO:0000259" key="5">
    <source>
        <dbReference type="Pfam" id="PF04542"/>
    </source>
</evidence>
<evidence type="ECO:0000256" key="2">
    <source>
        <dbReference type="ARBA" id="ARBA00023015"/>
    </source>
</evidence>